<dbReference type="AlphaFoldDB" id="A0A1S9DSR8"/>
<dbReference type="SMR" id="A0A1S9DSR8"/>
<name>A0A1S9DSR8_ASPOZ</name>
<dbReference type="VEuPathDB" id="FungiDB:AO090102000297"/>
<dbReference type="OMA" id="CTGTDPQ"/>
<dbReference type="Gene3D" id="3.40.30.10">
    <property type="entry name" value="Glutaredoxin"/>
    <property type="match status" value="1"/>
</dbReference>
<gene>
    <name evidence="2" type="ORF">OAory_01084060</name>
</gene>
<dbReference type="Proteomes" id="UP000190312">
    <property type="component" value="Unassembled WGS sequence"/>
</dbReference>
<dbReference type="OrthoDB" id="4404426at2759"/>
<dbReference type="InterPro" id="IPR036249">
    <property type="entry name" value="Thioredoxin-like_sf"/>
</dbReference>
<dbReference type="Pfam" id="PF00085">
    <property type="entry name" value="Thioredoxin"/>
    <property type="match status" value="1"/>
</dbReference>
<dbReference type="InterPro" id="IPR013766">
    <property type="entry name" value="Thioredoxin_domain"/>
</dbReference>
<dbReference type="CDD" id="cd02947">
    <property type="entry name" value="TRX_family"/>
    <property type="match status" value="1"/>
</dbReference>
<sequence length="107" mass="11543">MPVTAITSASQYKEVTGGVTPVAIFFSSDRVASCKSIAQLLEEKTKGFPSQFYKVDIDAQDKIAKDAGIGFRDVPTIAIYRYNQKLGDCTGSDPQIVDRAIGSVTSF</sequence>
<evidence type="ECO:0000313" key="2">
    <source>
        <dbReference type="EMBL" id="OOO11936.1"/>
    </source>
</evidence>
<protein>
    <submittedName>
        <fullName evidence="2">Thioredoxin domain-containing protein</fullName>
    </submittedName>
</protein>
<proteinExistence type="predicted"/>
<accession>A0A1S9DSR8</accession>
<reference evidence="2 3" key="1">
    <citation type="submission" date="2016-10" db="EMBL/GenBank/DDBJ databases">
        <title>Genome sequencing of Aspergillus oryzae BCC7051.</title>
        <authorList>
            <person name="Thammarongtham C."/>
            <person name="Vorapreeda T."/>
            <person name="Nookaew I."/>
            <person name="Srisuk T."/>
            <person name="Land M."/>
            <person name="Jeennor S."/>
            <person name="Laoteng K."/>
        </authorList>
    </citation>
    <scope>NUCLEOTIDE SEQUENCE [LARGE SCALE GENOMIC DNA]</scope>
    <source>
        <strain evidence="2 3">BCC7051</strain>
    </source>
</reference>
<organism evidence="2 3">
    <name type="scientific">Aspergillus oryzae</name>
    <name type="common">Yellow koji mold</name>
    <dbReference type="NCBI Taxonomy" id="5062"/>
    <lineage>
        <taxon>Eukaryota</taxon>
        <taxon>Fungi</taxon>
        <taxon>Dikarya</taxon>
        <taxon>Ascomycota</taxon>
        <taxon>Pezizomycotina</taxon>
        <taxon>Eurotiomycetes</taxon>
        <taxon>Eurotiomycetidae</taxon>
        <taxon>Eurotiales</taxon>
        <taxon>Aspergillaceae</taxon>
        <taxon>Aspergillus</taxon>
        <taxon>Aspergillus subgen. Circumdati</taxon>
    </lineage>
</organism>
<dbReference type="SUPFAM" id="SSF52833">
    <property type="entry name" value="Thioredoxin-like"/>
    <property type="match status" value="1"/>
</dbReference>
<evidence type="ECO:0000259" key="1">
    <source>
        <dbReference type="Pfam" id="PF00085"/>
    </source>
</evidence>
<evidence type="ECO:0000313" key="3">
    <source>
        <dbReference type="Proteomes" id="UP000190312"/>
    </source>
</evidence>
<feature type="domain" description="Thioredoxin" evidence="1">
    <location>
        <begin position="10"/>
        <end position="94"/>
    </location>
</feature>
<dbReference type="EMBL" id="MKZY01000003">
    <property type="protein sequence ID" value="OOO11936.1"/>
    <property type="molecule type" value="Genomic_DNA"/>
</dbReference>
<comment type="caution">
    <text evidence="2">The sequence shown here is derived from an EMBL/GenBank/DDBJ whole genome shotgun (WGS) entry which is preliminary data.</text>
</comment>